<accession>A0A1H5ZSI8</accession>
<dbReference type="OrthoDB" id="1274911at2"/>
<dbReference type="AlphaFoldDB" id="A0A1H5ZSI8"/>
<evidence type="ECO:0000313" key="2">
    <source>
        <dbReference type="Proteomes" id="UP000236738"/>
    </source>
</evidence>
<proteinExistence type="predicted"/>
<protein>
    <submittedName>
        <fullName evidence="1">Uncharacterized protein</fullName>
    </submittedName>
</protein>
<sequence>MKEELIEEMKQFLKKMSDAKIAAIFLAANGENYITCHNCSVEGQAQLLVNHIDSTPEMQEAFTNELELVTKREQMQENG</sequence>
<gene>
    <name evidence="1" type="ORF">SAMN05421847_2154</name>
</gene>
<evidence type="ECO:0000313" key="1">
    <source>
        <dbReference type="EMBL" id="SEG38745.1"/>
    </source>
</evidence>
<keyword evidence="2" id="KW-1185">Reference proteome</keyword>
<name>A0A1H5ZSI8_9FLAO</name>
<dbReference type="RefSeq" id="WP_103914034.1">
    <property type="nucleotide sequence ID" value="NZ_FNUS01000005.1"/>
</dbReference>
<reference evidence="2" key="1">
    <citation type="submission" date="2016-10" db="EMBL/GenBank/DDBJ databases">
        <authorList>
            <person name="Varghese N."/>
            <person name="Submissions S."/>
        </authorList>
    </citation>
    <scope>NUCLEOTIDE SEQUENCE [LARGE SCALE GENOMIC DNA]</scope>
    <source>
        <strain evidence="2">DSM 21580</strain>
    </source>
</reference>
<organism evidence="1 2">
    <name type="scientific">Halpernia humi</name>
    <dbReference type="NCBI Taxonomy" id="493375"/>
    <lineage>
        <taxon>Bacteria</taxon>
        <taxon>Pseudomonadati</taxon>
        <taxon>Bacteroidota</taxon>
        <taxon>Flavobacteriia</taxon>
        <taxon>Flavobacteriales</taxon>
        <taxon>Weeksellaceae</taxon>
        <taxon>Chryseobacterium group</taxon>
        <taxon>Halpernia</taxon>
    </lineage>
</organism>
<dbReference type="Proteomes" id="UP000236738">
    <property type="component" value="Unassembled WGS sequence"/>
</dbReference>
<dbReference type="EMBL" id="FNUS01000005">
    <property type="protein sequence ID" value="SEG38745.1"/>
    <property type="molecule type" value="Genomic_DNA"/>
</dbReference>